<feature type="transmembrane region" description="Helical" evidence="2">
    <location>
        <begin position="501"/>
        <end position="521"/>
    </location>
</feature>
<sequence>MSVVPPLSPPADPESSGASTAADVALAGPVAFPRSPLELRSTSVCPVCLTPLRAARCARCGLDLTQPSAIELARVSQQAADLLDARVALIGRIRREGAAAATAASAPVGVAAATLAHAATAAAPPSQSALPAASSPASPRSGRSSIQIALIIIGISLLSVFAVFGLVYAFLTYGQTVRMLIVAAGTLATLAAAAALSRRGLSATAEGLATLGTVVLVLDAWALRENEPLGIGAQPELAYWGAALVVVGLVCVAWSRLGRLHSPALGAALLVPLGAAMLATHLAAPLDAQWGSTILAGASTAVGGIVGAAAALAHPVLTSRETPGIARGARLIAVLTAIGLGTVAGSAITLGLDDATATLVLSIALALVALAHAALVARVADAGHALERWLAAATGALAVLAAVAGSAIGAARLPAGDTAVWLPLLVATAIAVVLELGVARREPSPGTVALRTALITAAALAAALAGVAAIVGLGAAAEAALAPTSSLGTLTTSTIVDPEPVIPAALAGLLLALGFVVAGWAARGVLRARARALTAVVGVLAVAAVPLLGTWIAIVVVLSVLAIGASLLLHASGRIDSPDDRRAVQALLAPLAVGSAVLVLLVAPAVTGGWIIGTAVAVTAVAICRSLPAHPVVTAIAVATASAIVILASIPLADDVARAGLLDGTTVGDGSSPTIAPSALALALSGIVLLAAQLGRMHRTERRAASAVAVLLGALAALDLRAPALGAALAATIGLGALVIVLVRSRRGAHDSAASPDDRHLEGLISAGLIPGLAVVLAGATLLDATPSSVPSDVSGAVALLALIVVATTSLAAHALRAPDSRRRAVTDSVTSALGAIVVLGSAASGSTAALAGGDGALLLLAGAMLLLLLAIDRDGLVGSRSRRRHLGWGALALGSLALWTQLEATGETAPEPFVLPVAGIVLLVAARLAVVRRGDERAPSRAVAPLIALAALLAGAPLALASAEDSLLRALAVGVIASVVALAVSWRAREFDARIPGLASSLSSAALVVLGVLAVVQSVDLAASAGAGGLPIAEQMRGILLVIVLAAVAVGAWLAPERRERDMVSAGSTGLGALAAGILGAGGAVDPVELVSLPIALALLAIGTLRLERDEPARSAVWLTPGLVLLLVPSLVAVDQDPALWRVVALGVVATAVAVGGAIRRLQAPLLIGAIVLLVHLIVQSWPLLEDIGRSVEWWLWLGLAGVIVVAIAARYERRLQNARDLARRIRDLR</sequence>
<feature type="transmembrane region" description="Helical" evidence="2">
    <location>
        <begin position="850"/>
        <end position="872"/>
    </location>
</feature>
<evidence type="ECO:0000313" key="4">
    <source>
        <dbReference type="Proteomes" id="UP000585905"/>
    </source>
</evidence>
<keyword evidence="2" id="KW-0472">Membrane</keyword>
<feature type="region of interest" description="Disordered" evidence="1">
    <location>
        <begin position="1"/>
        <end position="20"/>
    </location>
</feature>
<feature type="transmembrane region" description="Helical" evidence="2">
    <location>
        <begin position="632"/>
        <end position="653"/>
    </location>
</feature>
<feature type="transmembrane region" description="Helical" evidence="2">
    <location>
        <begin position="673"/>
        <end position="692"/>
    </location>
</feature>
<feature type="transmembrane region" description="Helical" evidence="2">
    <location>
        <begin position="1167"/>
        <end position="1183"/>
    </location>
</feature>
<name>A0A839E206_9MICO</name>
<dbReference type="RefSeq" id="WP_182489494.1">
    <property type="nucleotide sequence ID" value="NZ_BAAAOV010000002.1"/>
</dbReference>
<feature type="transmembrane region" description="Helical" evidence="2">
    <location>
        <begin position="1117"/>
        <end position="1135"/>
    </location>
</feature>
<dbReference type="AlphaFoldDB" id="A0A839E206"/>
<feature type="transmembrane region" description="Helical" evidence="2">
    <location>
        <begin position="794"/>
        <end position="813"/>
    </location>
</feature>
<accession>A0A839E206</accession>
<feature type="transmembrane region" description="Helical" evidence="2">
    <location>
        <begin position="389"/>
        <end position="413"/>
    </location>
</feature>
<feature type="transmembrane region" description="Helical" evidence="2">
    <location>
        <begin position="999"/>
        <end position="1017"/>
    </location>
</feature>
<feature type="transmembrane region" description="Helical" evidence="2">
    <location>
        <begin position="329"/>
        <end position="352"/>
    </location>
</feature>
<feature type="transmembrane region" description="Helical" evidence="2">
    <location>
        <begin position="148"/>
        <end position="171"/>
    </location>
</feature>
<feature type="transmembrane region" description="Helical" evidence="2">
    <location>
        <begin position="1091"/>
        <end position="1108"/>
    </location>
</feature>
<feature type="transmembrane region" description="Helical" evidence="2">
    <location>
        <begin position="358"/>
        <end position="377"/>
    </location>
</feature>
<feature type="transmembrane region" description="Helical" evidence="2">
    <location>
        <begin position="237"/>
        <end position="257"/>
    </location>
</feature>
<feature type="transmembrane region" description="Helical" evidence="2">
    <location>
        <begin position="203"/>
        <end position="222"/>
    </location>
</feature>
<keyword evidence="2" id="KW-1133">Transmembrane helix</keyword>
<reference evidence="3 4" key="1">
    <citation type="submission" date="2020-07" db="EMBL/GenBank/DDBJ databases">
        <title>Sequencing the genomes of 1000 actinobacteria strains.</title>
        <authorList>
            <person name="Klenk H.-P."/>
        </authorList>
    </citation>
    <scope>NUCLEOTIDE SEQUENCE [LARGE SCALE GENOMIC DNA]</scope>
    <source>
        <strain evidence="3 4">DSM 19663</strain>
    </source>
</reference>
<keyword evidence="2" id="KW-0812">Transmembrane</keyword>
<evidence type="ECO:0000313" key="3">
    <source>
        <dbReference type="EMBL" id="MBA8846709.1"/>
    </source>
</evidence>
<dbReference type="InterPro" id="IPR058062">
    <property type="entry name" value="SCO7613_C"/>
</dbReference>
<feature type="transmembrane region" description="Helical" evidence="2">
    <location>
        <begin position="825"/>
        <end position="844"/>
    </location>
</feature>
<keyword evidence="4" id="KW-1185">Reference proteome</keyword>
<protein>
    <recommendedName>
        <fullName evidence="5">DUF2157 domain-containing protein</fullName>
    </recommendedName>
</protein>
<feature type="compositionally biased region" description="Pro residues" evidence="1">
    <location>
        <begin position="1"/>
        <end position="12"/>
    </location>
</feature>
<feature type="transmembrane region" description="Helical" evidence="2">
    <location>
        <begin position="419"/>
        <end position="438"/>
    </location>
</feature>
<feature type="transmembrane region" description="Helical" evidence="2">
    <location>
        <begin position="764"/>
        <end position="782"/>
    </location>
</feature>
<feature type="transmembrane region" description="Helical" evidence="2">
    <location>
        <begin position="726"/>
        <end position="743"/>
    </location>
</feature>
<dbReference type="Proteomes" id="UP000585905">
    <property type="component" value="Unassembled WGS sequence"/>
</dbReference>
<evidence type="ECO:0000256" key="2">
    <source>
        <dbReference type="SAM" id="Phobius"/>
    </source>
</evidence>
<feature type="transmembrane region" description="Helical" evidence="2">
    <location>
        <begin position="943"/>
        <end position="962"/>
    </location>
</feature>
<feature type="transmembrane region" description="Helical" evidence="2">
    <location>
        <begin position="1195"/>
        <end position="1213"/>
    </location>
</feature>
<feature type="transmembrane region" description="Helical" evidence="2">
    <location>
        <begin position="1141"/>
        <end position="1160"/>
    </location>
</feature>
<feature type="transmembrane region" description="Helical" evidence="2">
    <location>
        <begin position="884"/>
        <end position="902"/>
    </location>
</feature>
<dbReference type="EMBL" id="JACGWX010000001">
    <property type="protein sequence ID" value="MBA8846709.1"/>
    <property type="molecule type" value="Genomic_DNA"/>
</dbReference>
<feature type="transmembrane region" description="Helical" evidence="2">
    <location>
        <begin position="1064"/>
        <end position="1085"/>
    </location>
</feature>
<feature type="transmembrane region" description="Helical" evidence="2">
    <location>
        <begin position="1037"/>
        <end position="1057"/>
    </location>
</feature>
<feature type="transmembrane region" description="Helical" evidence="2">
    <location>
        <begin position="264"/>
        <end position="284"/>
    </location>
</feature>
<dbReference type="NCBIfam" id="NF047321">
    <property type="entry name" value="SCO7613_CTERM"/>
    <property type="match status" value="1"/>
</dbReference>
<organism evidence="3 4">
    <name type="scientific">Microcella alkalica</name>
    <dbReference type="NCBI Taxonomy" id="355930"/>
    <lineage>
        <taxon>Bacteria</taxon>
        <taxon>Bacillati</taxon>
        <taxon>Actinomycetota</taxon>
        <taxon>Actinomycetes</taxon>
        <taxon>Micrococcales</taxon>
        <taxon>Microbacteriaceae</taxon>
        <taxon>Microcella</taxon>
    </lineage>
</organism>
<evidence type="ECO:0000256" key="1">
    <source>
        <dbReference type="SAM" id="MobiDB-lite"/>
    </source>
</evidence>
<feature type="transmembrane region" description="Helical" evidence="2">
    <location>
        <begin position="177"/>
        <end position="196"/>
    </location>
</feature>
<gene>
    <name evidence="3" type="ORF">FHX53_000273</name>
</gene>
<feature type="transmembrane region" description="Helical" evidence="2">
    <location>
        <begin position="450"/>
        <end position="481"/>
    </location>
</feature>
<proteinExistence type="predicted"/>
<evidence type="ECO:0008006" key="5">
    <source>
        <dbReference type="Google" id="ProtNLM"/>
    </source>
</evidence>
<feature type="transmembrane region" description="Helical" evidence="2">
    <location>
        <begin position="704"/>
        <end position="720"/>
    </location>
</feature>
<feature type="transmembrane region" description="Helical" evidence="2">
    <location>
        <begin position="290"/>
        <end position="317"/>
    </location>
</feature>
<comment type="caution">
    <text evidence="3">The sequence shown here is derived from an EMBL/GenBank/DDBJ whole genome shotgun (WGS) entry which is preliminary data.</text>
</comment>
<feature type="transmembrane region" description="Helical" evidence="2">
    <location>
        <begin position="968"/>
        <end position="987"/>
    </location>
</feature>
<feature type="transmembrane region" description="Helical" evidence="2">
    <location>
        <begin position="914"/>
        <end position="931"/>
    </location>
</feature>